<accession>A0A2S5JI82</accession>
<evidence type="ECO:0000313" key="3">
    <source>
        <dbReference type="Proteomes" id="UP000239736"/>
    </source>
</evidence>
<dbReference type="Gene3D" id="3.40.50.300">
    <property type="entry name" value="P-loop containing nucleotide triphosphate hydrolases"/>
    <property type="match status" value="1"/>
</dbReference>
<dbReference type="RefSeq" id="WP_425427730.1">
    <property type="nucleotide sequence ID" value="NZ_PRDS01000003.1"/>
</dbReference>
<name>A0A2S5JI82_9RHOB</name>
<dbReference type="SUPFAM" id="SSF52540">
    <property type="entry name" value="P-loop containing nucleoside triphosphate hydrolases"/>
    <property type="match status" value="1"/>
</dbReference>
<keyword evidence="3" id="KW-1185">Reference proteome</keyword>
<dbReference type="InterPro" id="IPR027417">
    <property type="entry name" value="P-loop_NTPase"/>
</dbReference>
<evidence type="ECO:0000256" key="1">
    <source>
        <dbReference type="SAM" id="MobiDB-lite"/>
    </source>
</evidence>
<reference evidence="2 3" key="1">
    <citation type="submission" date="2018-01" db="EMBL/GenBank/DDBJ databases">
        <title>Genomic Encyclopedia of Archaeal and Bacterial Type Strains, Phase II (KMG-II): from individual species to whole genera.</title>
        <authorList>
            <person name="Goeker M."/>
        </authorList>
    </citation>
    <scope>NUCLEOTIDE SEQUENCE [LARGE SCALE GENOMIC DNA]</scope>
    <source>
        <strain evidence="2 3">DSM 12048</strain>
    </source>
</reference>
<organism evidence="2 3">
    <name type="scientific">Albidovulum inexpectatum</name>
    <dbReference type="NCBI Taxonomy" id="196587"/>
    <lineage>
        <taxon>Bacteria</taxon>
        <taxon>Pseudomonadati</taxon>
        <taxon>Pseudomonadota</taxon>
        <taxon>Alphaproteobacteria</taxon>
        <taxon>Rhodobacterales</taxon>
        <taxon>Paracoccaceae</taxon>
        <taxon>Albidovulum</taxon>
    </lineage>
</organism>
<comment type="caution">
    <text evidence="2">The sequence shown here is derived from an EMBL/GenBank/DDBJ whole genome shotgun (WGS) entry which is preliminary data.</text>
</comment>
<evidence type="ECO:0000313" key="2">
    <source>
        <dbReference type="EMBL" id="PPB81149.1"/>
    </source>
</evidence>
<proteinExistence type="predicted"/>
<protein>
    <submittedName>
        <fullName evidence="2">Protein ImuA</fullName>
    </submittedName>
</protein>
<feature type="region of interest" description="Disordered" evidence="1">
    <location>
        <begin position="216"/>
        <end position="243"/>
    </location>
</feature>
<sequence length="243" mass="26239">MSNRDLAGLMARLGPKGPRARLSFLGELSLTRARVHEFCGPARRTLALIVAGAAHDGRLRAGDDPGRDPILWLRPAWLPERLFPEGILPFIDPGRLVLVTPRRPEDLLWCMEESLRCGAARLVVAEVPRPPGLTPIRRLQLAAETGAAEGAVTPTGLILTPGAGGARGVESRWRMVPRHERDHSRWRLDRLHDRTAPPRSWTLHQDHDTGALRLATAGHGAKDAAEPAASTISSGAAQGLATG</sequence>
<dbReference type="AlphaFoldDB" id="A0A2S5JI82"/>
<dbReference type="EMBL" id="PRDS01000003">
    <property type="protein sequence ID" value="PPB81149.1"/>
    <property type="molecule type" value="Genomic_DNA"/>
</dbReference>
<gene>
    <name evidence="2" type="ORF">LV82_01191</name>
</gene>
<dbReference type="Proteomes" id="UP000239736">
    <property type="component" value="Unassembled WGS sequence"/>
</dbReference>